<dbReference type="PaxDb" id="6239-K05C4.8"/>
<dbReference type="PIR" id="T23340">
    <property type="entry name" value="T23340"/>
</dbReference>
<dbReference type="AlphaFoldDB" id="Q9XUU6"/>
<proteinExistence type="predicted"/>
<evidence type="ECO:0000313" key="2">
    <source>
        <dbReference type="Proteomes" id="UP000001940"/>
    </source>
</evidence>
<dbReference type="Proteomes" id="UP000001940">
    <property type="component" value="Chromosome I"/>
</dbReference>
<name>Q9XUU6_CAEEL</name>
<dbReference type="WormBase" id="K05C4.8">
    <property type="protein sequence ID" value="CE53691"/>
    <property type="gene ID" value="WBGene00010584"/>
</dbReference>
<accession>Q9XUU6</accession>
<evidence type="ECO:0000313" key="1">
    <source>
        <dbReference type="EMBL" id="CAB04571.2"/>
    </source>
</evidence>
<dbReference type="SMR" id="Q9XUU6"/>
<dbReference type="EMBL" id="BX284601">
    <property type="protein sequence ID" value="CAB04571.2"/>
    <property type="molecule type" value="Genomic_DNA"/>
</dbReference>
<dbReference type="Bgee" id="WBGene00010584">
    <property type="expression patterns" value="Expressed in adult organism and 2 other cell types or tissues"/>
</dbReference>
<dbReference type="HOGENOM" id="CLU_1836906_0_0_1"/>
<dbReference type="InParanoid" id="Q9XUU6"/>
<protein>
    <submittedName>
        <fullName evidence="1">Uncharacterized protein</fullName>
    </submittedName>
</protein>
<gene>
    <name evidence="1" type="ORF">CELE_K05C4.8</name>
    <name evidence="1 3" type="ORF">K05C4.8</name>
</gene>
<sequence>MSLAVSISWAVGPTCAFNSPMLPVKKLSPNVLILSSSKDISKEVLSNVIVIENGHQVERNFRDARALAEKLGKRIVKPTVPEDTSTTLPSSRDLSLPISKKWCDEI</sequence>
<organism evidence="1 2">
    <name type="scientific">Caenorhabditis elegans</name>
    <dbReference type="NCBI Taxonomy" id="6239"/>
    <lineage>
        <taxon>Eukaryota</taxon>
        <taxon>Metazoa</taxon>
        <taxon>Ecdysozoa</taxon>
        <taxon>Nematoda</taxon>
        <taxon>Chromadorea</taxon>
        <taxon>Rhabditida</taxon>
        <taxon>Rhabditina</taxon>
        <taxon>Rhabditomorpha</taxon>
        <taxon>Rhabditoidea</taxon>
        <taxon>Rhabditidae</taxon>
        <taxon>Peloderinae</taxon>
        <taxon>Caenorhabditis</taxon>
    </lineage>
</organism>
<dbReference type="eggNOG" id="ENOG502T0NK">
    <property type="taxonomic scope" value="Eukaryota"/>
</dbReference>
<dbReference type="AGR" id="WB:WBGene00010584"/>
<keyword evidence="2" id="KW-1185">Reference proteome</keyword>
<reference evidence="1 2" key="1">
    <citation type="journal article" date="1998" name="Science">
        <title>Genome sequence of the nematode C. elegans: a platform for investigating biology.</title>
        <authorList>
            <consortium name="The C. elegans sequencing consortium"/>
            <person name="Sulson J.E."/>
            <person name="Waterston R."/>
        </authorList>
    </citation>
    <scope>NUCLEOTIDE SEQUENCE [LARGE SCALE GENOMIC DNA]</scope>
    <source>
        <strain evidence="1 2">Bristol N2</strain>
    </source>
</reference>
<dbReference type="UCSC" id="K05C4.8">
    <property type="organism name" value="c. elegans"/>
</dbReference>
<evidence type="ECO:0000313" key="3">
    <source>
        <dbReference type="WormBase" id="K05C4.8"/>
    </source>
</evidence>